<dbReference type="EMBL" id="FNAC01000004">
    <property type="protein sequence ID" value="SDC71441.1"/>
    <property type="molecule type" value="Genomic_DNA"/>
</dbReference>
<evidence type="ECO:0000313" key="2">
    <source>
        <dbReference type="EMBL" id="SDC71441.1"/>
    </source>
</evidence>
<feature type="transmembrane region" description="Helical" evidence="1">
    <location>
        <begin position="40"/>
        <end position="66"/>
    </location>
</feature>
<keyword evidence="3" id="KW-1185">Reference proteome</keyword>
<dbReference type="STRING" id="686796.SAMN04488104_100483"/>
<evidence type="ECO:0000256" key="1">
    <source>
        <dbReference type="SAM" id="Phobius"/>
    </source>
</evidence>
<feature type="transmembrane region" description="Helical" evidence="1">
    <location>
        <begin position="12"/>
        <end position="34"/>
    </location>
</feature>
<sequence length="77" mass="8498">MRHFHYINRKNGLQKLGGILILAGLMVFTIPFFVEVETAFSKVLLVSGIPLALGVIIISTYGGVIIDFEAHKLKKIS</sequence>
<keyword evidence="1" id="KW-0812">Transmembrane</keyword>
<dbReference type="PROSITE" id="PS00053">
    <property type="entry name" value="RIBOSOMAL_S8"/>
    <property type="match status" value="1"/>
</dbReference>
<evidence type="ECO:0000313" key="3">
    <source>
        <dbReference type="Proteomes" id="UP000199060"/>
    </source>
</evidence>
<proteinExistence type="predicted"/>
<organism evidence="2 3">
    <name type="scientific">Algoriphagus faecimaris</name>
    <dbReference type="NCBI Taxonomy" id="686796"/>
    <lineage>
        <taxon>Bacteria</taxon>
        <taxon>Pseudomonadati</taxon>
        <taxon>Bacteroidota</taxon>
        <taxon>Cytophagia</taxon>
        <taxon>Cytophagales</taxon>
        <taxon>Cyclobacteriaceae</taxon>
        <taxon>Algoriphagus</taxon>
    </lineage>
</organism>
<dbReference type="AlphaFoldDB" id="A0A1G6NUX3"/>
<dbReference type="RefSeq" id="WP_139162655.1">
    <property type="nucleotide sequence ID" value="NZ_FNAC01000004.1"/>
</dbReference>
<dbReference type="OrthoDB" id="1467785at2"/>
<protein>
    <submittedName>
        <fullName evidence="2">Uncharacterized protein</fullName>
    </submittedName>
</protein>
<dbReference type="InterPro" id="IPR047863">
    <property type="entry name" value="Ribosomal_uS8_CS"/>
</dbReference>
<accession>A0A1G6NUX3</accession>
<dbReference type="Proteomes" id="UP000199060">
    <property type="component" value="Unassembled WGS sequence"/>
</dbReference>
<keyword evidence="1" id="KW-0472">Membrane</keyword>
<keyword evidence="1" id="KW-1133">Transmembrane helix</keyword>
<gene>
    <name evidence="2" type="ORF">SAMN04488104_100483</name>
</gene>
<reference evidence="3" key="1">
    <citation type="submission" date="2016-10" db="EMBL/GenBank/DDBJ databases">
        <authorList>
            <person name="Varghese N."/>
            <person name="Submissions S."/>
        </authorList>
    </citation>
    <scope>NUCLEOTIDE SEQUENCE [LARGE SCALE GENOMIC DNA]</scope>
    <source>
        <strain evidence="3">DSM 23095</strain>
    </source>
</reference>
<name>A0A1G6NUX3_9BACT</name>